<proteinExistence type="predicted"/>
<dbReference type="EMBL" id="FQNC01000017">
    <property type="protein sequence ID" value="SGY19761.1"/>
    <property type="molecule type" value="Genomic_DNA"/>
</dbReference>
<sequence>MQSVQLISLIDTAKIHAKVDTCPATLNDPKAPCVKAQPFCIVSSSVGLDRHLT</sequence>
<keyword evidence="2" id="KW-1185">Reference proteome</keyword>
<dbReference type="Proteomes" id="UP000249464">
    <property type="component" value="Unassembled WGS sequence"/>
</dbReference>
<reference evidence="1 2" key="1">
    <citation type="submission" date="2016-11" db="EMBL/GenBank/DDBJ databases">
        <authorList>
            <person name="Jaros S."/>
            <person name="Januszkiewicz K."/>
            <person name="Wedrychowicz H."/>
        </authorList>
    </citation>
    <scope>NUCLEOTIDE SEQUENCE [LARGE SCALE GENOMIC DNA]</scope>
</reference>
<organism evidence="1 2">
    <name type="scientific">Microbotryum silenes-dioicae</name>
    <dbReference type="NCBI Taxonomy" id="796604"/>
    <lineage>
        <taxon>Eukaryota</taxon>
        <taxon>Fungi</taxon>
        <taxon>Dikarya</taxon>
        <taxon>Basidiomycota</taxon>
        <taxon>Pucciniomycotina</taxon>
        <taxon>Microbotryomycetes</taxon>
        <taxon>Microbotryales</taxon>
        <taxon>Microbotryaceae</taxon>
        <taxon>Microbotryum</taxon>
    </lineage>
</organism>
<dbReference type="AlphaFoldDB" id="A0A2X0LUM2"/>
<evidence type="ECO:0000313" key="2">
    <source>
        <dbReference type="Proteomes" id="UP000249464"/>
    </source>
</evidence>
<evidence type="ECO:0000313" key="1">
    <source>
        <dbReference type="EMBL" id="SGY19761.1"/>
    </source>
</evidence>
<accession>A0A2X0LUM2</accession>
<gene>
    <name evidence="1" type="primary">BQ5605_C017g08300</name>
    <name evidence="1" type="ORF">BQ5605_C017G08300</name>
</gene>
<protein>
    <submittedName>
        <fullName evidence="1">BQ5605_C017g08300 protein</fullName>
    </submittedName>
</protein>
<name>A0A2X0LUM2_9BASI</name>